<evidence type="ECO:0000313" key="6">
    <source>
        <dbReference type="Proteomes" id="UP001634007"/>
    </source>
</evidence>
<dbReference type="GO" id="GO:0046872">
    <property type="term" value="F:metal ion binding"/>
    <property type="evidence" value="ECO:0007669"/>
    <property type="project" value="UniProtKB-KW"/>
</dbReference>
<evidence type="ECO:0000256" key="1">
    <source>
        <dbReference type="ARBA" id="ARBA00022603"/>
    </source>
</evidence>
<dbReference type="InterPro" id="IPR005299">
    <property type="entry name" value="MeTrfase_7"/>
</dbReference>
<dbReference type="Gene3D" id="3.40.50.150">
    <property type="entry name" value="Vaccinia Virus protein VP39"/>
    <property type="match status" value="1"/>
</dbReference>
<dbReference type="AlphaFoldDB" id="A0ABD3JN40"/>
<keyword evidence="3" id="KW-0479">Metal-binding</keyword>
<evidence type="ECO:0000256" key="3">
    <source>
        <dbReference type="ARBA" id="ARBA00022723"/>
    </source>
</evidence>
<dbReference type="PANTHER" id="PTHR31009">
    <property type="entry name" value="S-ADENOSYL-L-METHIONINE:CARBOXYL METHYLTRANSFERASE FAMILY PROTEIN"/>
    <property type="match status" value="1"/>
</dbReference>
<keyword evidence="2" id="KW-0808">Transferase</keyword>
<accession>A0ABD3JN40</accession>
<dbReference type="Proteomes" id="UP001634007">
    <property type="component" value="Unassembled WGS sequence"/>
</dbReference>
<protein>
    <submittedName>
        <fullName evidence="5">Uncharacterized protein</fullName>
    </submittedName>
</protein>
<organism evidence="5 6">
    <name type="scientific">Eucalyptus globulus</name>
    <name type="common">Tasmanian blue gum</name>
    <dbReference type="NCBI Taxonomy" id="34317"/>
    <lineage>
        <taxon>Eukaryota</taxon>
        <taxon>Viridiplantae</taxon>
        <taxon>Streptophyta</taxon>
        <taxon>Embryophyta</taxon>
        <taxon>Tracheophyta</taxon>
        <taxon>Spermatophyta</taxon>
        <taxon>Magnoliopsida</taxon>
        <taxon>eudicotyledons</taxon>
        <taxon>Gunneridae</taxon>
        <taxon>Pentapetalae</taxon>
        <taxon>rosids</taxon>
        <taxon>malvids</taxon>
        <taxon>Myrtales</taxon>
        <taxon>Myrtaceae</taxon>
        <taxon>Myrtoideae</taxon>
        <taxon>Eucalypteae</taxon>
        <taxon>Eucalyptus</taxon>
    </lineage>
</organism>
<evidence type="ECO:0000256" key="4">
    <source>
        <dbReference type="ARBA" id="ARBA00022842"/>
    </source>
</evidence>
<dbReference type="GO" id="GO:0008168">
    <property type="term" value="F:methyltransferase activity"/>
    <property type="evidence" value="ECO:0007669"/>
    <property type="project" value="UniProtKB-KW"/>
</dbReference>
<sequence length="373" mass="42018">MEFTRQFPMKGGMGETSYANNSLLQRKVISMTKPITEAAITAFFSTIAAAMPASLTIADLGCSCGPNTLFAVSEIISIMIDLCNAKKHKLPEFQVFLNDLPGNDFNTLFSSFLPRFQEKLSEQMKSQYGASAALACFFNGVPGSFCGRLFAQESLHFIHSSYSLHWLSQVPRGLEENKGNISMSRSSPPSVLRAYYEQFQRDFSTFLECRGQELVMGGRMVLTLLGRRSDNPSSEEYRQFWELLAIDLNEMVTEGLIEKEKLDSFNVPYYPPSPKEVRREVEKQGSFSIDCLEVFEVNRDVFETDFDPNVVSEEAANKMVGCLRAIAEPLLVNRFGEEIINEVFKRFRAKLGNCLSKEKIALVNIIISLKKIT</sequence>
<dbReference type="SUPFAM" id="SSF53335">
    <property type="entry name" value="S-adenosyl-L-methionine-dependent methyltransferases"/>
    <property type="match status" value="1"/>
</dbReference>
<dbReference type="InterPro" id="IPR029063">
    <property type="entry name" value="SAM-dependent_MTases_sf"/>
</dbReference>
<dbReference type="InterPro" id="IPR042086">
    <property type="entry name" value="MeTrfase_capping"/>
</dbReference>
<dbReference type="Gene3D" id="1.10.1200.270">
    <property type="entry name" value="Methyltransferase, alpha-helical capping domain"/>
    <property type="match status" value="1"/>
</dbReference>
<dbReference type="GO" id="GO:0032259">
    <property type="term" value="P:methylation"/>
    <property type="evidence" value="ECO:0007669"/>
    <property type="project" value="UniProtKB-KW"/>
</dbReference>
<gene>
    <name evidence="5" type="ORF">ACJRO7_033103</name>
</gene>
<evidence type="ECO:0000313" key="5">
    <source>
        <dbReference type="EMBL" id="KAL3728462.1"/>
    </source>
</evidence>
<keyword evidence="6" id="KW-1185">Reference proteome</keyword>
<comment type="caution">
    <text evidence="5">The sequence shown here is derived from an EMBL/GenBank/DDBJ whole genome shotgun (WGS) entry which is preliminary data.</text>
</comment>
<keyword evidence="4" id="KW-0460">Magnesium</keyword>
<dbReference type="EMBL" id="JBJKBG010000008">
    <property type="protein sequence ID" value="KAL3728462.1"/>
    <property type="molecule type" value="Genomic_DNA"/>
</dbReference>
<name>A0ABD3JN40_EUCGL</name>
<proteinExistence type="predicted"/>
<dbReference type="Pfam" id="PF03492">
    <property type="entry name" value="Methyltransf_7"/>
    <property type="match status" value="1"/>
</dbReference>
<keyword evidence="1" id="KW-0489">Methyltransferase</keyword>
<reference evidence="5 6" key="1">
    <citation type="submission" date="2024-11" db="EMBL/GenBank/DDBJ databases">
        <title>Chromosome-level genome assembly of Eucalyptus globulus Labill. provides insights into its genome evolution.</title>
        <authorList>
            <person name="Li X."/>
        </authorList>
    </citation>
    <scope>NUCLEOTIDE SEQUENCE [LARGE SCALE GENOMIC DNA]</scope>
    <source>
        <strain evidence="5">CL2024</strain>
        <tissue evidence="5">Fresh tender leaves</tissue>
    </source>
</reference>
<evidence type="ECO:0000256" key="2">
    <source>
        <dbReference type="ARBA" id="ARBA00022679"/>
    </source>
</evidence>